<protein>
    <submittedName>
        <fullName evidence="2">Uncharacterized protein</fullName>
    </submittedName>
</protein>
<dbReference type="Proteomes" id="UP000030106">
    <property type="component" value="Unassembled WGS sequence"/>
</dbReference>
<accession>A0A0A2VIV4</accession>
<reference evidence="2 3" key="1">
    <citation type="submission" date="2012-10" db="EMBL/GenBank/DDBJ databases">
        <title>Genome sequencing and analysis of entomopathogenic fungi Beauveria bassiana D1-5.</title>
        <authorList>
            <person name="Li Q."/>
            <person name="Wang L."/>
            <person name="Zhang Z."/>
            <person name="Wang Q."/>
            <person name="Ren J."/>
            <person name="Wang M."/>
            <person name="Xu W."/>
            <person name="Wang J."/>
            <person name="Lu Y."/>
            <person name="Du Q."/>
            <person name="Sun Z."/>
        </authorList>
    </citation>
    <scope>NUCLEOTIDE SEQUENCE [LARGE SCALE GENOMIC DNA]</scope>
    <source>
        <strain evidence="2 3">D1-5</strain>
    </source>
</reference>
<organism evidence="2 3">
    <name type="scientific">Beauveria bassiana D1-5</name>
    <dbReference type="NCBI Taxonomy" id="1245745"/>
    <lineage>
        <taxon>Eukaryota</taxon>
        <taxon>Fungi</taxon>
        <taxon>Dikarya</taxon>
        <taxon>Ascomycota</taxon>
        <taxon>Pezizomycotina</taxon>
        <taxon>Sordariomycetes</taxon>
        <taxon>Hypocreomycetidae</taxon>
        <taxon>Hypocreales</taxon>
        <taxon>Cordycipitaceae</taxon>
        <taxon>Beauveria</taxon>
    </lineage>
</organism>
<evidence type="ECO:0000256" key="1">
    <source>
        <dbReference type="SAM" id="SignalP"/>
    </source>
</evidence>
<keyword evidence="1" id="KW-0732">Signal</keyword>
<gene>
    <name evidence="2" type="ORF">BBAD15_g7146</name>
</gene>
<dbReference type="HOGENOM" id="CLU_1777098_0_0_1"/>
<proteinExistence type="predicted"/>
<name>A0A0A2VIV4_BEABA</name>
<dbReference type="EMBL" id="ANFO01000680">
    <property type="protein sequence ID" value="KGQ07533.1"/>
    <property type="molecule type" value="Genomic_DNA"/>
</dbReference>
<evidence type="ECO:0000313" key="3">
    <source>
        <dbReference type="Proteomes" id="UP000030106"/>
    </source>
</evidence>
<dbReference type="OrthoDB" id="3354195at2759"/>
<evidence type="ECO:0000313" key="2">
    <source>
        <dbReference type="EMBL" id="KGQ07533.1"/>
    </source>
</evidence>
<comment type="caution">
    <text evidence="2">The sequence shown here is derived from an EMBL/GenBank/DDBJ whole genome shotgun (WGS) entry which is preliminary data.</text>
</comment>
<feature type="chain" id="PRO_5002006923" evidence="1">
    <location>
        <begin position="18"/>
        <end position="170"/>
    </location>
</feature>
<sequence>MRFSLSVFVALVGVVVAAPTLPVTGSPVTVLLGSNDLVGELTGVVDQVEAGLGVQDLEKKLDALLGSSLVKVCPSPRMASLACTRGEKLTAENPKVESAIGQPLAQKLLALVQGGLSPQVVHAVAQGIALVEQGVAIQTVDAYVKGMTDGAVTSLDKALGMGNIQKVLQI</sequence>
<feature type="signal peptide" evidence="1">
    <location>
        <begin position="1"/>
        <end position="17"/>
    </location>
</feature>
<dbReference type="AlphaFoldDB" id="A0A0A2VIV4"/>